<dbReference type="PANTHER" id="PTHR46468:SF1">
    <property type="entry name" value="SENTRIN-SPECIFIC PROTEASE 8"/>
    <property type="match status" value="1"/>
</dbReference>
<feature type="domain" description="Ubiquitin-like protease family profile" evidence="5">
    <location>
        <begin position="31"/>
        <end position="225"/>
    </location>
</feature>
<keyword evidence="2" id="KW-0645">Protease</keyword>
<gene>
    <name evidence="6" type="ORF">Bathy01g04880</name>
</gene>
<dbReference type="GO" id="GO:0019784">
    <property type="term" value="F:deNEDDylase activity"/>
    <property type="evidence" value="ECO:0007669"/>
    <property type="project" value="InterPro"/>
</dbReference>
<dbReference type="AlphaFoldDB" id="K8E9F0"/>
<dbReference type="KEGG" id="bpg:Bathy01g04880"/>
<dbReference type="RefSeq" id="XP_007515402.1">
    <property type="nucleotide sequence ID" value="XM_007515340.1"/>
</dbReference>
<evidence type="ECO:0000256" key="2">
    <source>
        <dbReference type="ARBA" id="ARBA00022670"/>
    </source>
</evidence>
<comment type="similarity">
    <text evidence="1">Belongs to the peptidase C48 family.</text>
</comment>
<dbReference type="GeneID" id="19018223"/>
<dbReference type="OrthoDB" id="5065855at2759"/>
<keyword evidence="7" id="KW-1185">Reference proteome</keyword>
<dbReference type="InterPro" id="IPR038765">
    <property type="entry name" value="Papain-like_cys_pep_sf"/>
</dbReference>
<dbReference type="EMBL" id="FO082278">
    <property type="protein sequence ID" value="CCO14281.1"/>
    <property type="molecule type" value="Genomic_DNA"/>
</dbReference>
<dbReference type="Proteomes" id="UP000198341">
    <property type="component" value="Chromosome 1"/>
</dbReference>
<keyword evidence="3" id="KW-0378">Hydrolase</keyword>
<dbReference type="Gene3D" id="3.40.395.10">
    <property type="entry name" value="Adenoviral Proteinase, Chain A"/>
    <property type="match status" value="1"/>
</dbReference>
<dbReference type="PANTHER" id="PTHR46468">
    <property type="entry name" value="SENTRIN-SPECIFIC PROTEASE 8"/>
    <property type="match status" value="1"/>
</dbReference>
<reference evidence="6 7" key="1">
    <citation type="submission" date="2011-10" db="EMBL/GenBank/DDBJ databases">
        <authorList>
            <person name="Genoscope - CEA"/>
        </authorList>
    </citation>
    <scope>NUCLEOTIDE SEQUENCE [LARGE SCALE GENOMIC DNA]</scope>
    <source>
        <strain evidence="6 7">RCC 1105</strain>
    </source>
</reference>
<evidence type="ECO:0000313" key="7">
    <source>
        <dbReference type="Proteomes" id="UP000198341"/>
    </source>
</evidence>
<dbReference type="GO" id="GO:0000338">
    <property type="term" value="P:protein deneddylation"/>
    <property type="evidence" value="ECO:0007669"/>
    <property type="project" value="TreeGrafter"/>
</dbReference>
<dbReference type="InterPro" id="IPR044613">
    <property type="entry name" value="Nep1/2-like"/>
</dbReference>
<dbReference type="GO" id="GO:0008234">
    <property type="term" value="F:cysteine-type peptidase activity"/>
    <property type="evidence" value="ECO:0007669"/>
    <property type="project" value="UniProtKB-KW"/>
</dbReference>
<dbReference type="SUPFAM" id="SSF54001">
    <property type="entry name" value="Cysteine proteinases"/>
    <property type="match status" value="1"/>
</dbReference>
<evidence type="ECO:0000256" key="4">
    <source>
        <dbReference type="ARBA" id="ARBA00022807"/>
    </source>
</evidence>
<dbReference type="InterPro" id="IPR003653">
    <property type="entry name" value="Peptidase_C48_C"/>
</dbReference>
<dbReference type="GO" id="GO:0006508">
    <property type="term" value="P:proteolysis"/>
    <property type="evidence" value="ECO:0007669"/>
    <property type="project" value="UniProtKB-KW"/>
</dbReference>
<dbReference type="eggNOG" id="KOG3246">
    <property type="taxonomic scope" value="Eukaryota"/>
</dbReference>
<dbReference type="Pfam" id="PF02902">
    <property type="entry name" value="Peptidase_C48"/>
    <property type="match status" value="1"/>
</dbReference>
<name>K8E9F0_9CHLO</name>
<protein>
    <recommendedName>
        <fullName evidence="5">Ubiquitin-like protease family profile domain-containing protein</fullName>
    </recommendedName>
</protein>
<keyword evidence="4" id="KW-0788">Thiol protease</keyword>
<evidence type="ECO:0000256" key="3">
    <source>
        <dbReference type="ARBA" id="ARBA00022801"/>
    </source>
</evidence>
<dbReference type="STRING" id="41875.K8E9F0"/>
<evidence type="ECO:0000259" key="5">
    <source>
        <dbReference type="PROSITE" id="PS50600"/>
    </source>
</evidence>
<organism evidence="6 7">
    <name type="scientific">Bathycoccus prasinos</name>
    <dbReference type="NCBI Taxonomy" id="41875"/>
    <lineage>
        <taxon>Eukaryota</taxon>
        <taxon>Viridiplantae</taxon>
        <taxon>Chlorophyta</taxon>
        <taxon>Mamiellophyceae</taxon>
        <taxon>Mamiellales</taxon>
        <taxon>Bathycoccaceae</taxon>
        <taxon>Bathycoccus</taxon>
    </lineage>
</organism>
<evidence type="ECO:0000313" key="6">
    <source>
        <dbReference type="EMBL" id="CCO14281.1"/>
    </source>
</evidence>
<dbReference type="PROSITE" id="PS50600">
    <property type="entry name" value="ULP_PROTEASE"/>
    <property type="match status" value="1"/>
</dbReference>
<proteinExistence type="inferred from homology"/>
<sequence>MANSTTLQSWLCHSNNRMDDDTVLLDYKDLVRVRRSDLWRVCEHDGWINDIVMNFCFERHRERARDEQFRHLKGELIDPNVAHFLQHGDILDAAQLLKDLELDGSKLFCLPVNDETDLSLHVGGCHWSLLVHTPAVTADIPARWSHIDSMSHKNIPHAEKMAKQIAKGLLINEGRGSHFLSTAGDGDAGKENNNFEVELFSLEDTPQQKNGHDCGIFVIELACKIVDFGVEWEIDEDFDMHDIDARGWRKETYRDIEFLIVDDGEQFTA</sequence>
<accession>K8E9F0</accession>
<evidence type="ECO:0000256" key="1">
    <source>
        <dbReference type="ARBA" id="ARBA00005234"/>
    </source>
</evidence>